<proteinExistence type="predicted"/>
<accession>A0A427Y256</accession>
<reference evidence="2 3" key="1">
    <citation type="submission" date="2018-11" db="EMBL/GenBank/DDBJ databases">
        <title>Genome sequence of Saitozyma podzolica DSM 27192.</title>
        <authorList>
            <person name="Aliyu H."/>
            <person name="Gorte O."/>
            <person name="Ochsenreither K."/>
        </authorList>
    </citation>
    <scope>NUCLEOTIDE SEQUENCE [LARGE SCALE GENOMIC DNA]</scope>
    <source>
        <strain evidence="2 3">DSM 27192</strain>
    </source>
</reference>
<dbReference type="EMBL" id="RSCD01000021">
    <property type="protein sequence ID" value="RSH85150.1"/>
    <property type="molecule type" value="Genomic_DNA"/>
</dbReference>
<feature type="compositionally biased region" description="Basic and acidic residues" evidence="1">
    <location>
        <begin position="80"/>
        <end position="92"/>
    </location>
</feature>
<sequence length="598" mass="67348">MSGLGNLGLSSLSLSLTHSFRRRHTRTKILLLLMCLGIFLLAPPKLYASEPVSLRQMLVPRDPWWSGTSERQRGFQAGLEHPHPQSVHEGERATVGAATGGTGPASGFGAKGKAKPKHETEAKANFHAEENERKAFFNQAAKVQAQVEAHAPARGHAAEPAQLQPHVEATILAQDHAAAPAPAPATAAAVVPAPEPSHVSASEHAHAKTEGRLTDPWWPGDRDIMSLSKGKEQGVKAWNERELAAIEHCEREGNCREHQSEVVLFGVDWANMAMFEAFRGGEGVWSYSIIGAMRRLNYSIVFANDDRETMNDTLAKYTMVKDRTKTVLVNWAPHCFEYEECAYSEENPDGIPLWKLFWFSYFPWTWDPRFRKTWQVSADRSMLHDFGNTYFGFSYEDESKDHKFVPHSERPARALIHAKQASSLADPRLQDLDFNFRGTFEVSEHYMPEKMVPNTIPFAPDGIDNVGPVDADKFWEEVQNARILVGIGSPQLSPSPYVALAMGTPYLNPIYRWDPEDPWDRSKWATQQDNIALLDPPYVYHVHDGDYDGFVSAIRQAFDNPPTKGLILPDMTEEAQLDRVRHLLGHDWETEMRRHEQD</sequence>
<evidence type="ECO:0000256" key="1">
    <source>
        <dbReference type="SAM" id="MobiDB-lite"/>
    </source>
</evidence>
<dbReference type="AlphaFoldDB" id="A0A427Y256"/>
<feature type="region of interest" description="Disordered" evidence="1">
    <location>
        <begin position="78"/>
        <end position="121"/>
    </location>
</feature>
<feature type="compositionally biased region" description="Gly residues" evidence="1">
    <location>
        <begin position="98"/>
        <end position="110"/>
    </location>
</feature>
<organism evidence="2 3">
    <name type="scientific">Saitozyma podzolica</name>
    <dbReference type="NCBI Taxonomy" id="1890683"/>
    <lineage>
        <taxon>Eukaryota</taxon>
        <taxon>Fungi</taxon>
        <taxon>Dikarya</taxon>
        <taxon>Basidiomycota</taxon>
        <taxon>Agaricomycotina</taxon>
        <taxon>Tremellomycetes</taxon>
        <taxon>Tremellales</taxon>
        <taxon>Trimorphomycetaceae</taxon>
        <taxon>Saitozyma</taxon>
    </lineage>
</organism>
<dbReference type="STRING" id="1890683.A0A427Y256"/>
<gene>
    <name evidence="2" type="ORF">EHS25_004957</name>
</gene>
<evidence type="ECO:0000313" key="3">
    <source>
        <dbReference type="Proteomes" id="UP000279259"/>
    </source>
</evidence>
<dbReference type="OrthoDB" id="2113294at2759"/>
<name>A0A427Y256_9TREE</name>
<keyword evidence="3" id="KW-1185">Reference proteome</keyword>
<evidence type="ECO:0000313" key="2">
    <source>
        <dbReference type="EMBL" id="RSH85150.1"/>
    </source>
</evidence>
<dbReference type="Proteomes" id="UP000279259">
    <property type="component" value="Unassembled WGS sequence"/>
</dbReference>
<protein>
    <submittedName>
        <fullName evidence="2">Uncharacterized protein</fullName>
    </submittedName>
</protein>
<comment type="caution">
    <text evidence="2">The sequence shown here is derived from an EMBL/GenBank/DDBJ whole genome shotgun (WGS) entry which is preliminary data.</text>
</comment>